<sequence length="342" mass="38210">MPFTDITGHEQSISLLQASLTNKRLAHAYLFHGDAHIGKRMTAVRLAQVLNCDRPALTETPDSCGQCRSCLQVAAHTHPDYFVIEPDAEAATPQIKIEQIRELEQQFIYRPLVGEQKICLIDDADRMTIGAANALLKTLEEPPGHSLFILVTSRLHALPITIRSRCQALRFTSPARTQVEAALILKRELPPDDARFLALLTDSRIGEALTTNVTEVRARQQECLTLVKPESLTSSTTILSASETLAKSDRGTETLSWLTRWIRDLMIVLVDGDRDQILHLDQLPQLQRFADRANIDLLLTLLNDIEKHAQQATRHLNVQMALETTFLRLREALGLVPVGSPT</sequence>
<proteinExistence type="predicted"/>
<protein>
    <recommendedName>
        <fullName evidence="2">DNA polymerase III subunit delta'</fullName>
        <ecNumber evidence="1">2.7.7.7</ecNumber>
    </recommendedName>
</protein>
<evidence type="ECO:0000256" key="1">
    <source>
        <dbReference type="ARBA" id="ARBA00012417"/>
    </source>
</evidence>
<dbReference type="Proteomes" id="UP000199032">
    <property type="component" value="Unassembled WGS sequence"/>
</dbReference>
<keyword evidence="4 9" id="KW-0548">Nucleotidyltransferase</keyword>
<keyword evidence="6" id="KW-0239">DNA-directed DNA polymerase</keyword>
<dbReference type="SUPFAM" id="SSF52540">
    <property type="entry name" value="P-loop containing nucleoside triphosphate hydrolases"/>
    <property type="match status" value="1"/>
</dbReference>
<comment type="catalytic activity">
    <reaction evidence="7">
        <text>DNA(n) + a 2'-deoxyribonucleoside 5'-triphosphate = DNA(n+1) + diphosphate</text>
        <dbReference type="Rhea" id="RHEA:22508"/>
        <dbReference type="Rhea" id="RHEA-COMP:17339"/>
        <dbReference type="Rhea" id="RHEA-COMP:17340"/>
        <dbReference type="ChEBI" id="CHEBI:33019"/>
        <dbReference type="ChEBI" id="CHEBI:61560"/>
        <dbReference type="ChEBI" id="CHEBI:173112"/>
        <dbReference type="EC" id="2.7.7.7"/>
    </reaction>
</comment>
<dbReference type="InterPro" id="IPR027417">
    <property type="entry name" value="P-loop_NTPase"/>
</dbReference>
<dbReference type="EMBL" id="CZQA01000008">
    <property type="protein sequence ID" value="CUS34967.1"/>
    <property type="molecule type" value="Genomic_DNA"/>
</dbReference>
<dbReference type="PANTHER" id="PTHR11669">
    <property type="entry name" value="REPLICATION FACTOR C / DNA POLYMERASE III GAMMA-TAU SUBUNIT"/>
    <property type="match status" value="1"/>
</dbReference>
<dbReference type="PANTHER" id="PTHR11669:SF8">
    <property type="entry name" value="DNA POLYMERASE III SUBUNIT DELTA"/>
    <property type="match status" value="1"/>
</dbReference>
<dbReference type="Pfam" id="PF09115">
    <property type="entry name" value="DNApol3-delta_C"/>
    <property type="match status" value="1"/>
</dbReference>
<feature type="domain" description="DNA polymerase III delta subunit C-terminal" evidence="8">
    <location>
        <begin position="218"/>
        <end position="329"/>
    </location>
</feature>
<dbReference type="GO" id="GO:0008408">
    <property type="term" value="F:3'-5' exonuclease activity"/>
    <property type="evidence" value="ECO:0007669"/>
    <property type="project" value="InterPro"/>
</dbReference>
<dbReference type="AlphaFoldDB" id="A0A0S4LBA6"/>
<keyword evidence="10" id="KW-1185">Reference proteome</keyword>
<name>A0A0S4LBA6_9BACT</name>
<dbReference type="InterPro" id="IPR015199">
    <property type="entry name" value="DNA_pol_III_delta_C"/>
</dbReference>
<dbReference type="FunFam" id="3.40.50.300:FF:001255">
    <property type="entry name" value="DNA polymerase III subunit delta"/>
    <property type="match status" value="1"/>
</dbReference>
<dbReference type="GO" id="GO:0003677">
    <property type="term" value="F:DNA binding"/>
    <property type="evidence" value="ECO:0007669"/>
    <property type="project" value="InterPro"/>
</dbReference>
<evidence type="ECO:0000313" key="9">
    <source>
        <dbReference type="EMBL" id="CUS34967.1"/>
    </source>
</evidence>
<dbReference type="Gene3D" id="3.40.50.300">
    <property type="entry name" value="P-loop containing nucleotide triphosphate hydrolases"/>
    <property type="match status" value="1"/>
</dbReference>
<evidence type="ECO:0000313" key="10">
    <source>
        <dbReference type="Proteomes" id="UP000199032"/>
    </source>
</evidence>
<dbReference type="RefSeq" id="WP_090747176.1">
    <property type="nucleotide sequence ID" value="NZ_CZQA01000008.1"/>
</dbReference>
<dbReference type="EC" id="2.7.7.7" evidence="1"/>
<dbReference type="NCBIfam" id="TIGR00678">
    <property type="entry name" value="holB"/>
    <property type="match status" value="1"/>
</dbReference>
<dbReference type="Pfam" id="PF13177">
    <property type="entry name" value="DNA_pol3_delta2"/>
    <property type="match status" value="1"/>
</dbReference>
<gene>
    <name evidence="9" type="primary">holB</name>
    <name evidence="9" type="ORF">COMA1_20058</name>
</gene>
<dbReference type="OrthoDB" id="9810148at2"/>
<reference evidence="9 10" key="1">
    <citation type="submission" date="2015-10" db="EMBL/GenBank/DDBJ databases">
        <authorList>
            <person name="Gilbert D.G."/>
        </authorList>
    </citation>
    <scope>NUCLEOTIDE SEQUENCE [LARGE SCALE GENOMIC DNA]</scope>
    <source>
        <strain evidence="9">COMA1</strain>
    </source>
</reference>
<evidence type="ECO:0000256" key="2">
    <source>
        <dbReference type="ARBA" id="ARBA00014363"/>
    </source>
</evidence>
<dbReference type="GO" id="GO:0009360">
    <property type="term" value="C:DNA polymerase III complex"/>
    <property type="evidence" value="ECO:0007669"/>
    <property type="project" value="InterPro"/>
</dbReference>
<dbReference type="STRING" id="1742972.COMA1_20058"/>
<evidence type="ECO:0000256" key="3">
    <source>
        <dbReference type="ARBA" id="ARBA00022679"/>
    </source>
</evidence>
<dbReference type="InterPro" id="IPR004622">
    <property type="entry name" value="DNA_pol_HolB"/>
</dbReference>
<keyword evidence="3 9" id="KW-0808">Transferase</keyword>
<accession>A0A0S4LBA6</accession>
<evidence type="ECO:0000256" key="7">
    <source>
        <dbReference type="ARBA" id="ARBA00049244"/>
    </source>
</evidence>
<dbReference type="GO" id="GO:0006261">
    <property type="term" value="P:DNA-templated DNA replication"/>
    <property type="evidence" value="ECO:0007669"/>
    <property type="project" value="TreeGrafter"/>
</dbReference>
<evidence type="ECO:0000259" key="8">
    <source>
        <dbReference type="Pfam" id="PF09115"/>
    </source>
</evidence>
<keyword evidence="5" id="KW-0235">DNA replication</keyword>
<evidence type="ECO:0000256" key="6">
    <source>
        <dbReference type="ARBA" id="ARBA00022932"/>
    </source>
</evidence>
<evidence type="ECO:0000256" key="5">
    <source>
        <dbReference type="ARBA" id="ARBA00022705"/>
    </source>
</evidence>
<organism evidence="9 10">
    <name type="scientific">Candidatus Nitrospira nitrosa</name>
    <dbReference type="NCBI Taxonomy" id="1742972"/>
    <lineage>
        <taxon>Bacteria</taxon>
        <taxon>Pseudomonadati</taxon>
        <taxon>Nitrospirota</taxon>
        <taxon>Nitrospiria</taxon>
        <taxon>Nitrospirales</taxon>
        <taxon>Nitrospiraceae</taxon>
        <taxon>Nitrospira</taxon>
    </lineage>
</organism>
<evidence type="ECO:0000256" key="4">
    <source>
        <dbReference type="ARBA" id="ARBA00022695"/>
    </source>
</evidence>
<dbReference type="InterPro" id="IPR050238">
    <property type="entry name" value="DNA_Rep/Repair_Clamp_Loader"/>
</dbReference>
<dbReference type="GO" id="GO:0003887">
    <property type="term" value="F:DNA-directed DNA polymerase activity"/>
    <property type="evidence" value="ECO:0007669"/>
    <property type="project" value="UniProtKB-KW"/>
</dbReference>